<name>A0A8J2X511_ZYGB2</name>
<dbReference type="PROSITE" id="PS50002">
    <property type="entry name" value="SH3"/>
    <property type="match status" value="2"/>
</dbReference>
<dbReference type="InterPro" id="IPR053793">
    <property type="entry name" value="PB1-like"/>
</dbReference>
<dbReference type="SMART" id="SM00312">
    <property type="entry name" value="PX"/>
    <property type="match status" value="1"/>
</dbReference>
<dbReference type="Gene3D" id="3.10.20.90">
    <property type="entry name" value="Phosphatidylinositol 3-kinase Catalytic Subunit, Chain A, domain 1"/>
    <property type="match status" value="1"/>
</dbReference>
<dbReference type="InterPro" id="IPR036028">
    <property type="entry name" value="SH3-like_dom_sf"/>
</dbReference>
<dbReference type="CDD" id="cd05992">
    <property type="entry name" value="PB1"/>
    <property type="match status" value="1"/>
</dbReference>
<accession>A0A8J2X511</accession>
<dbReference type="Proteomes" id="UP000019375">
    <property type="component" value="Unassembled WGS sequence"/>
</dbReference>
<keyword evidence="1 3" id="KW-0728">SH3 domain</keyword>
<evidence type="ECO:0000259" key="6">
    <source>
        <dbReference type="PROSITE" id="PS50195"/>
    </source>
</evidence>
<dbReference type="SUPFAM" id="SSF54277">
    <property type="entry name" value="CAD &amp; PB1 domains"/>
    <property type="match status" value="1"/>
</dbReference>
<dbReference type="GO" id="GO:0030674">
    <property type="term" value="F:protein-macromolecule adaptor activity"/>
    <property type="evidence" value="ECO:0007669"/>
    <property type="project" value="TreeGrafter"/>
</dbReference>
<dbReference type="InterPro" id="IPR036871">
    <property type="entry name" value="PX_dom_sf"/>
</dbReference>
<feature type="domain" description="SH3" evidence="5">
    <location>
        <begin position="66"/>
        <end position="126"/>
    </location>
</feature>
<protein>
    <submittedName>
        <fullName evidence="8">BN860_06326g1_1</fullName>
    </submittedName>
</protein>
<dbReference type="PROSITE" id="PS51745">
    <property type="entry name" value="PB1"/>
    <property type="match status" value="1"/>
</dbReference>
<dbReference type="GO" id="GO:0051130">
    <property type="term" value="P:positive regulation of cellular component organization"/>
    <property type="evidence" value="ECO:0007669"/>
    <property type="project" value="UniProtKB-ARBA"/>
</dbReference>
<dbReference type="InterPro" id="IPR051228">
    <property type="entry name" value="NADPH_Oxidase/PX-Domain"/>
</dbReference>
<feature type="domain" description="PX" evidence="6">
    <location>
        <begin position="266"/>
        <end position="392"/>
    </location>
</feature>
<dbReference type="GO" id="GO:0035091">
    <property type="term" value="F:phosphatidylinositol binding"/>
    <property type="evidence" value="ECO:0007669"/>
    <property type="project" value="InterPro"/>
</dbReference>
<dbReference type="PROSITE" id="PS50195">
    <property type="entry name" value="PX"/>
    <property type="match status" value="1"/>
</dbReference>
<keyword evidence="9" id="KW-1185">Reference proteome</keyword>
<proteinExistence type="predicted"/>
<evidence type="ECO:0000256" key="3">
    <source>
        <dbReference type="PROSITE-ProRule" id="PRU00192"/>
    </source>
</evidence>
<dbReference type="SUPFAM" id="SSF50044">
    <property type="entry name" value="SH3-domain"/>
    <property type="match status" value="2"/>
</dbReference>
<evidence type="ECO:0000313" key="8">
    <source>
        <dbReference type="EMBL" id="CDF87436.1"/>
    </source>
</evidence>
<dbReference type="InterPro" id="IPR035550">
    <property type="entry name" value="Bem1/Scd2_PX"/>
</dbReference>
<dbReference type="CDD" id="cd11879">
    <property type="entry name" value="SH3_Bem1p_2"/>
    <property type="match status" value="1"/>
</dbReference>
<feature type="domain" description="SH3" evidence="5">
    <location>
        <begin position="146"/>
        <end position="208"/>
    </location>
</feature>
<dbReference type="Pfam" id="PF00018">
    <property type="entry name" value="SH3_1"/>
    <property type="match status" value="2"/>
</dbReference>
<dbReference type="GO" id="GO:0000747">
    <property type="term" value="P:conjugation with cellular fusion"/>
    <property type="evidence" value="ECO:0007669"/>
    <property type="project" value="TreeGrafter"/>
</dbReference>
<keyword evidence="2" id="KW-0677">Repeat</keyword>
<dbReference type="GO" id="GO:0005938">
    <property type="term" value="C:cell cortex"/>
    <property type="evidence" value="ECO:0007669"/>
    <property type="project" value="UniProtKB-ARBA"/>
</dbReference>
<evidence type="ECO:0000256" key="1">
    <source>
        <dbReference type="ARBA" id="ARBA00022443"/>
    </source>
</evidence>
<dbReference type="InterPro" id="IPR035549">
    <property type="entry name" value="Bem1/Scd2_SH3_2"/>
</dbReference>
<organism evidence="8 9">
    <name type="scientific">Zygosaccharomyces bailii (strain CLIB 213 / ATCC 58445 / CBS 680 / BCRC 21525 / NBRC 1098 / NCYC 1416 / NRRL Y-2227)</name>
    <dbReference type="NCBI Taxonomy" id="1333698"/>
    <lineage>
        <taxon>Eukaryota</taxon>
        <taxon>Fungi</taxon>
        <taxon>Dikarya</taxon>
        <taxon>Ascomycota</taxon>
        <taxon>Saccharomycotina</taxon>
        <taxon>Saccharomycetes</taxon>
        <taxon>Saccharomycetales</taxon>
        <taxon>Saccharomycetaceae</taxon>
        <taxon>Zygosaccharomyces</taxon>
    </lineage>
</organism>
<dbReference type="SUPFAM" id="SSF64268">
    <property type="entry name" value="PX domain"/>
    <property type="match status" value="1"/>
</dbReference>
<dbReference type="PANTHER" id="PTHR15706">
    <property type="entry name" value="SH3 MULTIPLE DOMAIN"/>
    <property type="match status" value="1"/>
</dbReference>
<dbReference type="FunFam" id="2.30.30.40:FF:000093">
    <property type="entry name" value="Protein kinase activator Bem1"/>
    <property type="match status" value="1"/>
</dbReference>
<sequence length="542" mass="60315">MLKGFKFSKRDSSGSKGRISSSDISSPTPTGASAGKFSKGSLSRNVSATSSHSVSSSRKNSRSVQTSEKMIRALSSYRSQKSGEVSFVEGELFVVLDEEREWYQALNPSTKKQGVVPKNYFEIVDKNRIASRHASIVSQQSEQPKMGTLYAIVLYDFQAEKSDELTSYAGENLFICAHHNYEWFIAKPIGRLGGPGLVPVEFVTIIDITSGYATGNDVKDDITFVNLPTVQEWKTNIAKYKASNISLGSVEHQPTATAQAHKSFGLDQNVVTKAAVESFGLEDEKYWFEVTCELSSGKGRRLKRCYQDFYDLQVRLLDSFPAESGKLRDPNGQWTRRIMPYIPGPVPYVTDTITKKRKDDLNVYVADLIMLPNYIARSEMVMSLFVVRDNGFDQEFPLVDGRSPANVGAERGEDTAVLTNPTEGLRSTGEDNTLTGEDLQLYEKLSELSLTNSKPHSRPPSTLPPSLKPTKIKFYYKDDIFALMLSSNITFAELCSKIGPRVDTEKFKLYVKLIGDEGEEVKNDEQVAQVIQGKLKISVHDA</sequence>
<feature type="region of interest" description="Disordered" evidence="4">
    <location>
        <begin position="1"/>
        <end position="67"/>
    </location>
</feature>
<dbReference type="CDD" id="cd06890">
    <property type="entry name" value="PX_Bem1p"/>
    <property type="match status" value="1"/>
</dbReference>
<dbReference type="EMBL" id="HG316454">
    <property type="protein sequence ID" value="CDF87436.1"/>
    <property type="molecule type" value="Genomic_DNA"/>
</dbReference>
<evidence type="ECO:0000256" key="2">
    <source>
        <dbReference type="ARBA" id="ARBA00022737"/>
    </source>
</evidence>
<dbReference type="AlphaFoldDB" id="A0A8J2X511"/>
<dbReference type="InterPro" id="IPR001683">
    <property type="entry name" value="PX_dom"/>
</dbReference>
<evidence type="ECO:0000313" key="9">
    <source>
        <dbReference type="Proteomes" id="UP000019375"/>
    </source>
</evidence>
<dbReference type="Gene3D" id="3.30.1520.10">
    <property type="entry name" value="Phox-like domain"/>
    <property type="match status" value="1"/>
</dbReference>
<feature type="region of interest" description="Disordered" evidence="4">
    <location>
        <begin position="403"/>
        <end position="433"/>
    </location>
</feature>
<feature type="compositionally biased region" description="Low complexity" evidence="4">
    <location>
        <begin position="14"/>
        <end position="26"/>
    </location>
</feature>
<dbReference type="SMART" id="SM00326">
    <property type="entry name" value="SH3"/>
    <property type="match status" value="2"/>
</dbReference>
<feature type="domain" description="PB1" evidence="7">
    <location>
        <begin position="469"/>
        <end position="542"/>
    </location>
</feature>
<dbReference type="InterPro" id="IPR000270">
    <property type="entry name" value="PB1_dom"/>
</dbReference>
<dbReference type="PANTHER" id="PTHR15706:SF2">
    <property type="entry name" value="SH3 AND PX DOMAIN-CONTAINING PROTEIN 2A"/>
    <property type="match status" value="1"/>
</dbReference>
<evidence type="ECO:0000259" key="7">
    <source>
        <dbReference type="PROSITE" id="PS51745"/>
    </source>
</evidence>
<reference evidence="9" key="1">
    <citation type="journal article" date="2013" name="Genome Announc.">
        <title>Genome sequence of the food spoilage yeast Zygosaccharomyces bailii CLIB 213(T).</title>
        <authorList>
            <person name="Galeote V."/>
            <person name="Bigey F."/>
            <person name="Devillers H."/>
            <person name="Neuveglise C."/>
            <person name="Dequin S."/>
        </authorList>
    </citation>
    <scope>NUCLEOTIDE SEQUENCE [LARGE SCALE GENOMIC DNA]</scope>
    <source>
        <strain evidence="9">CLIB 213 / ATCC 58445 / CBS 680 / CCRC 21525 / NBRC 1098 / NCYC 1416 / NRRL Y-2227</strain>
    </source>
</reference>
<dbReference type="GO" id="GO:0043332">
    <property type="term" value="C:mating projection tip"/>
    <property type="evidence" value="ECO:0007669"/>
    <property type="project" value="TreeGrafter"/>
</dbReference>
<dbReference type="GO" id="GO:1902494">
    <property type="term" value="C:catalytic complex"/>
    <property type="evidence" value="ECO:0007669"/>
    <property type="project" value="UniProtKB-ARBA"/>
</dbReference>
<evidence type="ECO:0000256" key="4">
    <source>
        <dbReference type="SAM" id="MobiDB-lite"/>
    </source>
</evidence>
<dbReference type="SMART" id="SM00666">
    <property type="entry name" value="PB1"/>
    <property type="match status" value="1"/>
</dbReference>
<dbReference type="Gene3D" id="2.30.30.40">
    <property type="entry name" value="SH3 Domains"/>
    <property type="match status" value="2"/>
</dbReference>
<feature type="compositionally biased region" description="Low complexity" evidence="4">
    <location>
        <begin position="43"/>
        <end position="67"/>
    </location>
</feature>
<dbReference type="OrthoDB" id="548867at2759"/>
<evidence type="ECO:0000259" key="5">
    <source>
        <dbReference type="PROSITE" id="PS50002"/>
    </source>
</evidence>
<gene>
    <name evidence="8" type="ORF">BN860_06326g</name>
</gene>
<dbReference type="Pfam" id="PF00787">
    <property type="entry name" value="PX"/>
    <property type="match status" value="1"/>
</dbReference>
<dbReference type="InterPro" id="IPR001452">
    <property type="entry name" value="SH3_domain"/>
</dbReference>